<protein>
    <submittedName>
        <fullName evidence="2">Uncharacterized protein</fullName>
    </submittedName>
</protein>
<reference evidence="2 3" key="1">
    <citation type="submission" date="2018-08" db="EMBL/GenBank/DDBJ databases">
        <title>Draft genome of the lignicolous fungus Coniochaeta pulveracea.</title>
        <authorList>
            <person name="Borstlap C.J."/>
            <person name="De Witt R.N."/>
            <person name="Botha A."/>
            <person name="Volschenk H."/>
        </authorList>
    </citation>
    <scope>NUCLEOTIDE SEQUENCE [LARGE SCALE GENOMIC DNA]</scope>
    <source>
        <strain evidence="2 3">CAB683</strain>
    </source>
</reference>
<dbReference type="AlphaFoldDB" id="A0A420XX98"/>
<organism evidence="2 3">
    <name type="scientific">Coniochaeta pulveracea</name>
    <dbReference type="NCBI Taxonomy" id="177199"/>
    <lineage>
        <taxon>Eukaryota</taxon>
        <taxon>Fungi</taxon>
        <taxon>Dikarya</taxon>
        <taxon>Ascomycota</taxon>
        <taxon>Pezizomycotina</taxon>
        <taxon>Sordariomycetes</taxon>
        <taxon>Sordariomycetidae</taxon>
        <taxon>Coniochaetales</taxon>
        <taxon>Coniochaetaceae</taxon>
        <taxon>Coniochaeta</taxon>
    </lineage>
</organism>
<evidence type="ECO:0000313" key="2">
    <source>
        <dbReference type="EMBL" id="RKU40292.1"/>
    </source>
</evidence>
<name>A0A420XX98_9PEZI</name>
<feature type="region of interest" description="Disordered" evidence="1">
    <location>
        <begin position="89"/>
        <end position="122"/>
    </location>
</feature>
<proteinExistence type="predicted"/>
<comment type="caution">
    <text evidence="2">The sequence shown here is derived from an EMBL/GenBank/DDBJ whole genome shotgun (WGS) entry which is preliminary data.</text>
</comment>
<accession>A0A420XX98</accession>
<dbReference type="EMBL" id="QVQW01000111">
    <property type="protein sequence ID" value="RKU40292.1"/>
    <property type="molecule type" value="Genomic_DNA"/>
</dbReference>
<evidence type="ECO:0000256" key="1">
    <source>
        <dbReference type="SAM" id="MobiDB-lite"/>
    </source>
</evidence>
<dbReference type="OrthoDB" id="3563866at2759"/>
<sequence length="228" mass="25089">MIQLRMVYCLLVNCFDLKTPSLDFFCKLDFIGKLDFFCKLDFIGKLDFFCKLDFCKPIRVGGHPAAAMSPTNDTYETVFGAETAPAPLGQEVPSTRADSSYFPSSRRTSFSSNTDSEPVTPGIGAFSRPTLSGRFNTNTAVAVPTSAHSVQAKAVALDALQRTFPAPKEEHTLEEMLARPPQKWSVGHYVKNAREARTPVEDKDEKVKAFARTKAELLAAKAQLDGAR</sequence>
<evidence type="ECO:0000313" key="3">
    <source>
        <dbReference type="Proteomes" id="UP000275385"/>
    </source>
</evidence>
<keyword evidence="3" id="KW-1185">Reference proteome</keyword>
<feature type="compositionally biased region" description="Polar residues" evidence="1">
    <location>
        <begin position="92"/>
        <end position="117"/>
    </location>
</feature>
<gene>
    <name evidence="2" type="ORF">DL546_001698</name>
</gene>
<dbReference type="Proteomes" id="UP000275385">
    <property type="component" value="Unassembled WGS sequence"/>
</dbReference>